<accession>A0A1A8E3T0</accession>
<evidence type="ECO:0000256" key="1">
    <source>
        <dbReference type="SAM" id="MobiDB-lite"/>
    </source>
</evidence>
<gene>
    <name evidence="2" type="primary">BX537350.1</name>
</gene>
<dbReference type="AlphaFoldDB" id="A0A1A8E3T0"/>
<evidence type="ECO:0000313" key="2">
    <source>
        <dbReference type="EMBL" id="SBQ40842.1"/>
    </source>
</evidence>
<reference evidence="2" key="1">
    <citation type="submission" date="2016-05" db="EMBL/GenBank/DDBJ databases">
        <authorList>
            <person name="Lavstsen T."/>
            <person name="Jespersen J.S."/>
        </authorList>
    </citation>
    <scope>NUCLEOTIDE SEQUENCE</scope>
    <source>
        <tissue evidence="2">Brain</tissue>
    </source>
</reference>
<feature type="region of interest" description="Disordered" evidence="1">
    <location>
        <begin position="15"/>
        <end position="69"/>
    </location>
</feature>
<proteinExistence type="predicted"/>
<feature type="non-terminal residue" evidence="2">
    <location>
        <position position="69"/>
    </location>
</feature>
<organism evidence="2">
    <name type="scientific">Nothobranchius kadleci</name>
    <name type="common">African annual killifish</name>
    <dbReference type="NCBI Taxonomy" id="1051664"/>
    <lineage>
        <taxon>Eukaryota</taxon>
        <taxon>Metazoa</taxon>
        <taxon>Chordata</taxon>
        <taxon>Craniata</taxon>
        <taxon>Vertebrata</taxon>
        <taxon>Euteleostomi</taxon>
        <taxon>Actinopterygii</taxon>
        <taxon>Neopterygii</taxon>
        <taxon>Teleostei</taxon>
        <taxon>Neoteleostei</taxon>
        <taxon>Acanthomorphata</taxon>
        <taxon>Ovalentaria</taxon>
        <taxon>Atherinomorphae</taxon>
        <taxon>Cyprinodontiformes</taxon>
        <taxon>Nothobranchiidae</taxon>
        <taxon>Nothobranchius</taxon>
    </lineage>
</organism>
<name>A0A1A8E3T0_NOTKA</name>
<sequence length="69" mass="7575">MKSGPAHLIIQKRDALLNPLQNNQGNKKPTGDKNSESEQKNIQRSTQSLAAVGVAPQAPVRERDVSEER</sequence>
<reference evidence="2" key="2">
    <citation type="submission" date="2016-06" db="EMBL/GenBank/DDBJ databases">
        <title>The genome of a short-lived fish provides insights into sex chromosome evolution and the genetic control of aging.</title>
        <authorList>
            <person name="Reichwald K."/>
            <person name="Felder M."/>
            <person name="Petzold A."/>
            <person name="Koch P."/>
            <person name="Groth M."/>
            <person name="Platzer M."/>
        </authorList>
    </citation>
    <scope>NUCLEOTIDE SEQUENCE</scope>
    <source>
        <tissue evidence="2">Brain</tissue>
    </source>
</reference>
<feature type="compositionally biased region" description="Basic and acidic residues" evidence="1">
    <location>
        <begin position="60"/>
        <end position="69"/>
    </location>
</feature>
<protein>
    <submittedName>
        <fullName evidence="2">Uncharacterized protein</fullName>
    </submittedName>
</protein>
<dbReference type="EMBL" id="HAEA01012362">
    <property type="protein sequence ID" value="SBQ40842.1"/>
    <property type="molecule type" value="Transcribed_RNA"/>
</dbReference>
<feature type="compositionally biased region" description="Basic and acidic residues" evidence="1">
    <location>
        <begin position="29"/>
        <end position="41"/>
    </location>
</feature>